<accession>A0ACB5TB72</accession>
<protein>
    <submittedName>
        <fullName evidence="1">Unnamed protein product</fullName>
    </submittedName>
</protein>
<reference evidence="1" key="1">
    <citation type="submission" date="2023-04" db="EMBL/GenBank/DDBJ databases">
        <title>Ambrosiozyma monospora NBRC 10751.</title>
        <authorList>
            <person name="Ichikawa N."/>
            <person name="Sato H."/>
            <person name="Tonouchi N."/>
        </authorList>
    </citation>
    <scope>NUCLEOTIDE SEQUENCE</scope>
    <source>
        <strain evidence="1">NBRC 10751</strain>
    </source>
</reference>
<gene>
    <name evidence="1" type="ORF">Amon02_000727900</name>
</gene>
<dbReference type="Proteomes" id="UP001165064">
    <property type="component" value="Unassembled WGS sequence"/>
</dbReference>
<evidence type="ECO:0000313" key="2">
    <source>
        <dbReference type="Proteomes" id="UP001165064"/>
    </source>
</evidence>
<name>A0ACB5TB72_AMBMO</name>
<evidence type="ECO:0000313" key="1">
    <source>
        <dbReference type="EMBL" id="GME85001.1"/>
    </source>
</evidence>
<keyword evidence="2" id="KW-1185">Reference proteome</keyword>
<organism evidence="1 2">
    <name type="scientific">Ambrosiozyma monospora</name>
    <name type="common">Yeast</name>
    <name type="synonym">Endomycopsis monosporus</name>
    <dbReference type="NCBI Taxonomy" id="43982"/>
    <lineage>
        <taxon>Eukaryota</taxon>
        <taxon>Fungi</taxon>
        <taxon>Dikarya</taxon>
        <taxon>Ascomycota</taxon>
        <taxon>Saccharomycotina</taxon>
        <taxon>Pichiomycetes</taxon>
        <taxon>Pichiales</taxon>
        <taxon>Pichiaceae</taxon>
        <taxon>Ambrosiozyma</taxon>
    </lineage>
</organism>
<sequence>MFTAGQPRVVDGAKSFAQGFFGNGYSGDYQLVVLPEFEAQGANSLINTDACTNFDGDTNPDKVVENENLQYAQSEADRLNQLAPSYNLTASDIFTMVDYCAFELNVSGYSKFCNLLTPNAFVAYAYHNDLYKWYSEGPDLSPNEIDFKRAFKVSEIVPMGARINTERLSCVNSTSGETNSFVRLLLNDQVGPVPDCADGHGFSCPLNDYV</sequence>
<dbReference type="EMBL" id="BSXS01006010">
    <property type="protein sequence ID" value="GME85001.1"/>
    <property type="molecule type" value="Genomic_DNA"/>
</dbReference>
<comment type="caution">
    <text evidence="1">The sequence shown here is derived from an EMBL/GenBank/DDBJ whole genome shotgun (WGS) entry which is preliminary data.</text>
</comment>
<proteinExistence type="predicted"/>